<evidence type="ECO:0000256" key="8">
    <source>
        <dbReference type="ARBA" id="ARBA00023077"/>
    </source>
</evidence>
<dbReference type="EMBL" id="JBBHJZ010000001">
    <property type="protein sequence ID" value="MEJ5975623.1"/>
    <property type="molecule type" value="Genomic_DNA"/>
</dbReference>
<dbReference type="PANTHER" id="PTHR32552:SF81">
    <property type="entry name" value="TONB-DEPENDENT OUTER MEMBRANE RECEPTOR"/>
    <property type="match status" value="1"/>
</dbReference>
<dbReference type="Pfam" id="PF07715">
    <property type="entry name" value="Plug"/>
    <property type="match status" value="1"/>
</dbReference>
<sequence>MAQTSEGTVGLEEIVVTAQKREQSLQDVPIAVTAVTQENLQANRIFTVNDLSAVAPGVTVKPSAGGISTPSFTIRGQTSFGVVAGSDKQVSIYVDGVYIGSPRGSIFQLPDIQRLEVLRGPQGTLFGRNATAGAISVTTRDPTGDARVKLEGSYGNYDAYRLRATVETPQFGPFSAYFSYVRDYRRGEIRNAAEGTLWDRSNSPSGFGVKRSPRWLGTVDSNSYFAAVKFEPSDSFKLVYKYDRNDDKGTPEGTGFIGYDAAAGGGLLGGVLTALYSSQPTYAARWQAPRRRHQRLGDRARAARSGPQRDRDLAGDRLDRRQEHLRLSQGDGLRAVGDRRRRHADIHPAGGPALRAAFGGRSDRRGLLRPAAGAAGGDPRSVRRGPHAAGRFARRHRQFAGFFDRQAVERRTPGELYLGTPPGDAGRAVVSLG</sequence>
<evidence type="ECO:0000256" key="12">
    <source>
        <dbReference type="SAM" id="MobiDB-lite"/>
    </source>
</evidence>
<feature type="compositionally biased region" description="Low complexity" evidence="12">
    <location>
        <begin position="368"/>
        <end position="379"/>
    </location>
</feature>
<evidence type="ECO:0000259" key="13">
    <source>
        <dbReference type="Pfam" id="PF07715"/>
    </source>
</evidence>
<evidence type="ECO:0000256" key="7">
    <source>
        <dbReference type="ARBA" id="ARBA00023065"/>
    </source>
</evidence>
<keyword evidence="10 11" id="KW-0998">Cell outer membrane</keyword>
<dbReference type="Gene3D" id="2.40.170.20">
    <property type="entry name" value="TonB-dependent receptor, beta-barrel domain"/>
    <property type="match status" value="1"/>
</dbReference>
<feature type="compositionally biased region" description="Basic and acidic residues" evidence="12">
    <location>
        <begin position="295"/>
        <end position="326"/>
    </location>
</feature>
<reference evidence="14 15" key="1">
    <citation type="submission" date="2024-03" db="EMBL/GenBank/DDBJ databases">
        <authorList>
            <person name="Jo J.-H."/>
        </authorList>
    </citation>
    <scope>NUCLEOTIDE SEQUENCE [LARGE SCALE GENOMIC DNA]</scope>
    <source>
        <strain evidence="14 15">PS1R-30</strain>
    </source>
</reference>
<dbReference type="PROSITE" id="PS52016">
    <property type="entry name" value="TONB_DEPENDENT_REC_3"/>
    <property type="match status" value="1"/>
</dbReference>
<keyword evidence="7" id="KW-0406">Ion transport</keyword>
<comment type="caution">
    <text evidence="14">The sequence shown here is derived from an EMBL/GenBank/DDBJ whole genome shotgun (WGS) entry which is preliminary data.</text>
</comment>
<feature type="region of interest" description="Disordered" evidence="12">
    <location>
        <begin position="284"/>
        <end position="331"/>
    </location>
</feature>
<evidence type="ECO:0000256" key="6">
    <source>
        <dbReference type="ARBA" id="ARBA00023004"/>
    </source>
</evidence>
<dbReference type="Proteomes" id="UP001361239">
    <property type="component" value="Unassembled WGS sequence"/>
</dbReference>
<dbReference type="InterPro" id="IPR012910">
    <property type="entry name" value="Plug_dom"/>
</dbReference>
<evidence type="ECO:0000313" key="15">
    <source>
        <dbReference type="Proteomes" id="UP001361239"/>
    </source>
</evidence>
<evidence type="ECO:0000256" key="3">
    <source>
        <dbReference type="ARBA" id="ARBA00022452"/>
    </source>
</evidence>
<dbReference type="RefSeq" id="WP_339585559.1">
    <property type="nucleotide sequence ID" value="NZ_JBBHJZ010000001.1"/>
</dbReference>
<protein>
    <submittedName>
        <fullName evidence="14">TonB-dependent receptor plug domain-containing protein</fullName>
    </submittedName>
</protein>
<keyword evidence="3 11" id="KW-1134">Transmembrane beta strand</keyword>
<name>A0ABU8RRJ7_9SPHN</name>
<dbReference type="InterPro" id="IPR039426">
    <property type="entry name" value="TonB-dep_rcpt-like"/>
</dbReference>
<evidence type="ECO:0000256" key="10">
    <source>
        <dbReference type="ARBA" id="ARBA00023237"/>
    </source>
</evidence>
<evidence type="ECO:0000256" key="1">
    <source>
        <dbReference type="ARBA" id="ARBA00004571"/>
    </source>
</evidence>
<evidence type="ECO:0000256" key="5">
    <source>
        <dbReference type="ARBA" id="ARBA00022692"/>
    </source>
</evidence>
<dbReference type="PANTHER" id="PTHR32552">
    <property type="entry name" value="FERRICHROME IRON RECEPTOR-RELATED"/>
    <property type="match status" value="1"/>
</dbReference>
<keyword evidence="2 11" id="KW-0813">Transport</keyword>
<keyword evidence="8" id="KW-0798">TonB box</keyword>
<dbReference type="SUPFAM" id="SSF56935">
    <property type="entry name" value="Porins"/>
    <property type="match status" value="1"/>
</dbReference>
<dbReference type="InterPro" id="IPR036942">
    <property type="entry name" value="Beta-barrel_TonB_sf"/>
</dbReference>
<proteinExistence type="inferred from homology"/>
<keyword evidence="9 11" id="KW-0472">Membrane</keyword>
<feature type="region of interest" description="Disordered" evidence="12">
    <location>
        <begin position="364"/>
        <end position="388"/>
    </location>
</feature>
<organism evidence="14 15">
    <name type="scientific">Novosphingobium anseongense</name>
    <dbReference type="NCBI Taxonomy" id="3133436"/>
    <lineage>
        <taxon>Bacteria</taxon>
        <taxon>Pseudomonadati</taxon>
        <taxon>Pseudomonadota</taxon>
        <taxon>Alphaproteobacteria</taxon>
        <taxon>Sphingomonadales</taxon>
        <taxon>Sphingomonadaceae</taxon>
        <taxon>Novosphingobium</taxon>
    </lineage>
</organism>
<accession>A0ABU8RRJ7</accession>
<keyword evidence="6" id="KW-0408">Iron</keyword>
<keyword evidence="14" id="KW-0675">Receptor</keyword>
<evidence type="ECO:0000313" key="14">
    <source>
        <dbReference type="EMBL" id="MEJ5975623.1"/>
    </source>
</evidence>
<comment type="subcellular location">
    <subcellularLocation>
        <location evidence="1 11">Cell outer membrane</location>
        <topology evidence="1 11">Multi-pass membrane protein</topology>
    </subcellularLocation>
</comment>
<evidence type="ECO:0000256" key="4">
    <source>
        <dbReference type="ARBA" id="ARBA00022496"/>
    </source>
</evidence>
<gene>
    <name evidence="14" type="ORF">WG901_03185</name>
</gene>
<feature type="domain" description="TonB-dependent receptor plug" evidence="13">
    <location>
        <begin position="25"/>
        <end position="134"/>
    </location>
</feature>
<evidence type="ECO:0000256" key="11">
    <source>
        <dbReference type="PROSITE-ProRule" id="PRU01360"/>
    </source>
</evidence>
<keyword evidence="5 11" id="KW-0812">Transmembrane</keyword>
<keyword evidence="4" id="KW-0410">Iron transport</keyword>
<comment type="similarity">
    <text evidence="11">Belongs to the TonB-dependent receptor family.</text>
</comment>
<evidence type="ECO:0000256" key="9">
    <source>
        <dbReference type="ARBA" id="ARBA00023136"/>
    </source>
</evidence>
<evidence type="ECO:0000256" key="2">
    <source>
        <dbReference type="ARBA" id="ARBA00022448"/>
    </source>
</evidence>
<keyword evidence="15" id="KW-1185">Reference proteome</keyword>